<organism evidence="1 2">
    <name type="scientific">Streptomyces umbrinus</name>
    <dbReference type="NCBI Taxonomy" id="67370"/>
    <lineage>
        <taxon>Bacteria</taxon>
        <taxon>Bacillati</taxon>
        <taxon>Actinomycetota</taxon>
        <taxon>Actinomycetes</taxon>
        <taxon>Kitasatosporales</taxon>
        <taxon>Streptomycetaceae</taxon>
        <taxon>Streptomyces</taxon>
        <taxon>Streptomyces phaeochromogenes group</taxon>
    </lineage>
</organism>
<dbReference type="RefSeq" id="WP_307517834.1">
    <property type="nucleotide sequence ID" value="NZ_JAUSZI010000002.1"/>
</dbReference>
<reference evidence="1 2" key="1">
    <citation type="submission" date="2023-07" db="EMBL/GenBank/DDBJ databases">
        <title>Comparative genomics of wheat-associated soil bacteria to identify genetic determinants of phenazine resistance.</title>
        <authorList>
            <person name="Mouncey N."/>
        </authorList>
    </citation>
    <scope>NUCLEOTIDE SEQUENCE [LARGE SCALE GENOMIC DNA]</scope>
    <source>
        <strain evidence="1 2">V2I4</strain>
    </source>
</reference>
<protein>
    <submittedName>
        <fullName evidence="1">Uncharacterized protein</fullName>
    </submittedName>
</protein>
<gene>
    <name evidence="1" type="ORF">QF035_000514</name>
</gene>
<evidence type="ECO:0000313" key="1">
    <source>
        <dbReference type="EMBL" id="MDQ1022932.1"/>
    </source>
</evidence>
<dbReference type="EMBL" id="JAUSZI010000002">
    <property type="protein sequence ID" value="MDQ1022932.1"/>
    <property type="molecule type" value="Genomic_DNA"/>
</dbReference>
<keyword evidence="2" id="KW-1185">Reference proteome</keyword>
<dbReference type="Proteomes" id="UP001230328">
    <property type="component" value="Unassembled WGS sequence"/>
</dbReference>
<sequence>MAAEEGPRLHPDLVVPGLELARALAVWTAPATACASPRHSLDLGARHIRVFVS</sequence>
<accession>A0ABU0SHM2</accession>
<comment type="caution">
    <text evidence="1">The sequence shown here is derived from an EMBL/GenBank/DDBJ whole genome shotgun (WGS) entry which is preliminary data.</text>
</comment>
<name>A0ABU0SHM2_9ACTN</name>
<proteinExistence type="predicted"/>
<evidence type="ECO:0000313" key="2">
    <source>
        <dbReference type="Proteomes" id="UP001230328"/>
    </source>
</evidence>